<name>A0A9J9UAU7_ACIET</name>
<gene>
    <name evidence="2" type="ordered locus">Dtpsy_1868</name>
</gene>
<dbReference type="InterPro" id="IPR021077">
    <property type="entry name" value="Phage_phi-Lf_Orf112"/>
</dbReference>
<evidence type="ECO:0000313" key="3">
    <source>
        <dbReference type="Proteomes" id="UP000000450"/>
    </source>
</evidence>
<feature type="region of interest" description="Disordered" evidence="1">
    <location>
        <begin position="199"/>
        <end position="231"/>
    </location>
</feature>
<dbReference type="AlphaFoldDB" id="A0A9J9UAU7"/>
<keyword evidence="3" id="KW-1185">Reference proteome</keyword>
<dbReference type="RefSeq" id="WP_015913391.1">
    <property type="nucleotide sequence ID" value="NC_011992.1"/>
</dbReference>
<evidence type="ECO:0000256" key="1">
    <source>
        <dbReference type="SAM" id="MobiDB-lite"/>
    </source>
</evidence>
<dbReference type="Pfam" id="PF12375">
    <property type="entry name" value="DUF3653"/>
    <property type="match status" value="1"/>
</dbReference>
<reference evidence="2 3" key="1">
    <citation type="journal article" date="2010" name="J. Bacteriol.">
        <title>Completed genome sequence of the anaerobic iron-oxidizing bacterium Acidovorax ebreus strain TPSY.</title>
        <authorList>
            <person name="Byrne-Bailey K.G."/>
            <person name="Weber K.A."/>
            <person name="Chair A.H."/>
            <person name="Bose S."/>
            <person name="Knox T."/>
            <person name="Spanbauer T.L."/>
            <person name="Chertkov O."/>
            <person name="Coates J.D."/>
        </authorList>
    </citation>
    <scope>NUCLEOTIDE SEQUENCE [LARGE SCALE GENOMIC DNA]</scope>
    <source>
        <strain evidence="2 3">TPSY</strain>
    </source>
</reference>
<feature type="compositionally biased region" description="Low complexity" evidence="1">
    <location>
        <begin position="103"/>
        <end position="124"/>
    </location>
</feature>
<protein>
    <submittedName>
        <fullName evidence="2">Uncharacterized protein</fullName>
    </submittedName>
</protein>
<dbReference type="NCBIfam" id="NF040522">
    <property type="entry name" value="VC1465_fam"/>
    <property type="match status" value="1"/>
</dbReference>
<proteinExistence type="predicted"/>
<dbReference type="EMBL" id="CP001392">
    <property type="protein sequence ID" value="ACM33325.1"/>
    <property type="molecule type" value="Genomic_DNA"/>
</dbReference>
<feature type="region of interest" description="Disordered" evidence="1">
    <location>
        <begin position="100"/>
        <end position="128"/>
    </location>
</feature>
<accession>A0A9J9UAU7</accession>
<dbReference type="InterPro" id="IPR010982">
    <property type="entry name" value="Lambda_DNA-bd_dom_sf"/>
</dbReference>
<evidence type="ECO:0000313" key="2">
    <source>
        <dbReference type="EMBL" id="ACM33325.1"/>
    </source>
</evidence>
<dbReference type="Gene3D" id="1.10.260.40">
    <property type="entry name" value="lambda repressor-like DNA-binding domains"/>
    <property type="match status" value="1"/>
</dbReference>
<organism evidence="2 3">
    <name type="scientific">Acidovorax ebreus (strain TPSY)</name>
    <name type="common">Diaphorobacter sp. (strain TPSY)</name>
    <dbReference type="NCBI Taxonomy" id="535289"/>
    <lineage>
        <taxon>Bacteria</taxon>
        <taxon>Pseudomonadati</taxon>
        <taxon>Pseudomonadota</taxon>
        <taxon>Betaproteobacteria</taxon>
        <taxon>Burkholderiales</taxon>
        <taxon>Comamonadaceae</taxon>
        <taxon>Diaphorobacter</taxon>
    </lineage>
</organism>
<sequence>MRLNLGWDRATCAKNFHVTERTLHNWETGKNDIPYTAYRLLRLLNGMELPGESWAGWYFAGGTLYTPEGYPLTGKDGSWWSLLVRRAAMFDEMVRGRGGATAAGGMRSVSPAGGAAPGPTAPAGGRREAPALDLSHKHFRTRKEKTAVTQALPLSNLMTMGYGAAPHVLIPQRSVPPTEGATPPARLRVLLQLVPPAPAASDAPWPGYGPPRGTQPGLTPMAIPRPGKQRRDYVDNLCETINSGGR</sequence>
<dbReference type="KEGG" id="dia:Dtpsy_1868"/>
<dbReference type="Proteomes" id="UP000000450">
    <property type="component" value="Chromosome"/>
</dbReference>
<dbReference type="GO" id="GO:0003677">
    <property type="term" value="F:DNA binding"/>
    <property type="evidence" value="ECO:0007669"/>
    <property type="project" value="InterPro"/>
</dbReference>